<comment type="caution">
    <text evidence="2">The sequence shown here is derived from an EMBL/GenBank/DDBJ whole genome shotgun (WGS) entry which is preliminary data.</text>
</comment>
<evidence type="ECO:0000256" key="1">
    <source>
        <dbReference type="SAM" id="Phobius"/>
    </source>
</evidence>
<keyword evidence="3" id="KW-1185">Reference proteome</keyword>
<reference evidence="2 3" key="1">
    <citation type="submission" date="2024-08" db="EMBL/GenBank/DDBJ databases">
        <title>Genome sequence of Streptomyces aureus CACIA-1.46HGO.</title>
        <authorList>
            <person name="Evangelista-Martinez Z."/>
        </authorList>
    </citation>
    <scope>NUCLEOTIDE SEQUENCE [LARGE SCALE GENOMIC DNA]</scope>
    <source>
        <strain evidence="2 3">CACIA-1.46HGO</strain>
    </source>
</reference>
<keyword evidence="1" id="KW-0812">Transmembrane</keyword>
<keyword evidence="1" id="KW-1133">Transmembrane helix</keyword>
<feature type="transmembrane region" description="Helical" evidence="1">
    <location>
        <begin position="12"/>
        <end position="34"/>
    </location>
</feature>
<evidence type="ECO:0000313" key="3">
    <source>
        <dbReference type="Proteomes" id="UP001571476"/>
    </source>
</evidence>
<dbReference type="RefSeq" id="WP_372566292.1">
    <property type="nucleotide sequence ID" value="NZ_JBGOSP010000035.1"/>
</dbReference>
<dbReference type="Proteomes" id="UP001571476">
    <property type="component" value="Unassembled WGS sequence"/>
</dbReference>
<evidence type="ECO:0000313" key="2">
    <source>
        <dbReference type="EMBL" id="MFA3842263.1"/>
    </source>
</evidence>
<name>A0ABV4SYW2_9ACTN</name>
<dbReference type="EMBL" id="JBGOSP010000035">
    <property type="protein sequence ID" value="MFA3842263.1"/>
    <property type="molecule type" value="Genomic_DNA"/>
</dbReference>
<feature type="transmembrane region" description="Helical" evidence="1">
    <location>
        <begin position="40"/>
        <end position="64"/>
    </location>
</feature>
<gene>
    <name evidence="2" type="ORF">ACEG43_39780</name>
</gene>
<organism evidence="2 3">
    <name type="scientific">Streptomyces aureus</name>
    <dbReference type="NCBI Taxonomy" id="193461"/>
    <lineage>
        <taxon>Bacteria</taxon>
        <taxon>Bacillati</taxon>
        <taxon>Actinomycetota</taxon>
        <taxon>Actinomycetes</taxon>
        <taxon>Kitasatosporales</taxon>
        <taxon>Streptomycetaceae</taxon>
        <taxon>Streptomyces</taxon>
    </lineage>
</organism>
<proteinExistence type="predicted"/>
<sequence>MAGALASTSRQFGAAVGVDVTGSIITAGSGAGFVTAAHSAWVVIASCGALVVLAGLASTSRWAVQSAQLNGDRLTGPVPQQAELADV</sequence>
<protein>
    <recommendedName>
        <fullName evidence="4">MFS transporter</fullName>
    </recommendedName>
</protein>
<evidence type="ECO:0008006" key="4">
    <source>
        <dbReference type="Google" id="ProtNLM"/>
    </source>
</evidence>
<accession>A0ABV4SYW2</accession>
<keyword evidence="1" id="KW-0472">Membrane</keyword>